<dbReference type="Pfam" id="PF10609">
    <property type="entry name" value="ParA"/>
    <property type="match status" value="1"/>
</dbReference>
<organism evidence="5 6">
    <name type="scientific">Aeromicrobium terrae</name>
    <dbReference type="NCBI Taxonomy" id="2498846"/>
    <lineage>
        <taxon>Bacteria</taxon>
        <taxon>Bacillati</taxon>
        <taxon>Actinomycetota</taxon>
        <taxon>Actinomycetes</taxon>
        <taxon>Propionibacteriales</taxon>
        <taxon>Nocardioidaceae</taxon>
        <taxon>Aeromicrobium</taxon>
    </lineage>
</organism>
<sequence>MTRLSVLGANAKLADRMAAVPGHDVKSITADAVEVEGAAEVLDRVLGHDDGRADLVVLGDELALDFALNVAQTIDRTMPGTGLVLVAHPDTDVALRAMRAGVREIIEPSVGDDELAAVLYRASQTVAPAAAAEASAAMAHDGHVIVVGSPKGGVGKSTIATNLAVSLAQQRPMDVVLVDLDAQFGDVATLLDLEPSNSVSDAIDSIAASDSVLLKTFLTPHSSGLLILAGAPSPADGDRIRADDARDLIRLLSTLFPVVVVDTAAGMAGATLGALEAADELVLVTTMEVTSLRAVAKEIEVLDQLGLAKSSRHLVLNLTGRKSGLSTRDVEASVGMSVSTTLLQTEEALLAANQGQPLVLHKKPGPMAKALIALAGRLIPVGAAPTSGRRKQARLKKTRGGGRA</sequence>
<dbReference type="GO" id="GO:0005829">
    <property type="term" value="C:cytosol"/>
    <property type="evidence" value="ECO:0007669"/>
    <property type="project" value="TreeGrafter"/>
</dbReference>
<dbReference type="InterPro" id="IPR050625">
    <property type="entry name" value="ParA/MinD_ATPase"/>
</dbReference>
<dbReference type="GO" id="GO:0009898">
    <property type="term" value="C:cytoplasmic side of plasma membrane"/>
    <property type="evidence" value="ECO:0007669"/>
    <property type="project" value="TreeGrafter"/>
</dbReference>
<name>A0A5C8NMT0_9ACTN</name>
<dbReference type="InterPro" id="IPR011006">
    <property type="entry name" value="CheY-like_superfamily"/>
</dbReference>
<feature type="compositionally biased region" description="Basic residues" evidence="3">
    <location>
        <begin position="388"/>
        <end position="404"/>
    </location>
</feature>
<accession>A0A5C8NMT0</accession>
<dbReference type="GO" id="GO:0016887">
    <property type="term" value="F:ATP hydrolysis activity"/>
    <property type="evidence" value="ECO:0007669"/>
    <property type="project" value="TreeGrafter"/>
</dbReference>
<evidence type="ECO:0000256" key="2">
    <source>
        <dbReference type="ARBA" id="ARBA00022840"/>
    </source>
</evidence>
<evidence type="ECO:0000256" key="1">
    <source>
        <dbReference type="ARBA" id="ARBA00022741"/>
    </source>
</evidence>
<dbReference type="EMBL" id="VDUX01000002">
    <property type="protein sequence ID" value="TXL62131.1"/>
    <property type="molecule type" value="Genomic_DNA"/>
</dbReference>
<protein>
    <submittedName>
        <fullName evidence="5">MinD/ParA family protein</fullName>
    </submittedName>
</protein>
<dbReference type="AlphaFoldDB" id="A0A5C8NMT0"/>
<dbReference type="PANTHER" id="PTHR43384">
    <property type="entry name" value="SEPTUM SITE-DETERMINING PROTEIN MIND HOMOLOG, CHLOROPLASTIC-RELATED"/>
    <property type="match status" value="1"/>
</dbReference>
<reference evidence="5 6" key="1">
    <citation type="submission" date="2019-06" db="EMBL/GenBank/DDBJ databases">
        <title>Aeromicrobium sp. nov., isolated from a maize field.</title>
        <authorList>
            <person name="Lin S.-Y."/>
            <person name="Tsai C.-F."/>
            <person name="Young C.-C."/>
        </authorList>
    </citation>
    <scope>NUCLEOTIDE SEQUENCE [LARGE SCALE GENOMIC DNA]</scope>
    <source>
        <strain evidence="5 6">CC-CFT486</strain>
    </source>
</reference>
<keyword evidence="2" id="KW-0067">ATP-binding</keyword>
<keyword evidence="1" id="KW-0547">Nucleotide-binding</keyword>
<dbReference type="RefSeq" id="WP_147684526.1">
    <property type="nucleotide sequence ID" value="NZ_VDUX01000002.1"/>
</dbReference>
<dbReference type="SUPFAM" id="SSF52540">
    <property type="entry name" value="P-loop containing nucleoside triphosphate hydrolases"/>
    <property type="match status" value="1"/>
</dbReference>
<evidence type="ECO:0000256" key="3">
    <source>
        <dbReference type="SAM" id="MobiDB-lite"/>
    </source>
</evidence>
<dbReference type="InterPro" id="IPR003593">
    <property type="entry name" value="AAA+_ATPase"/>
</dbReference>
<gene>
    <name evidence="5" type="ORF">FHP06_05325</name>
</gene>
<dbReference type="PANTHER" id="PTHR43384:SF13">
    <property type="entry name" value="SLR0110 PROTEIN"/>
    <property type="match status" value="1"/>
</dbReference>
<evidence type="ECO:0000313" key="5">
    <source>
        <dbReference type="EMBL" id="TXL62131.1"/>
    </source>
</evidence>
<feature type="region of interest" description="Disordered" evidence="3">
    <location>
        <begin position="383"/>
        <end position="404"/>
    </location>
</feature>
<evidence type="ECO:0000313" key="6">
    <source>
        <dbReference type="Proteomes" id="UP000321571"/>
    </source>
</evidence>
<comment type="caution">
    <text evidence="5">The sequence shown here is derived from an EMBL/GenBank/DDBJ whole genome shotgun (WGS) entry which is preliminary data.</text>
</comment>
<dbReference type="GO" id="GO:0005524">
    <property type="term" value="F:ATP binding"/>
    <property type="evidence" value="ECO:0007669"/>
    <property type="project" value="UniProtKB-KW"/>
</dbReference>
<dbReference type="SMART" id="SM00382">
    <property type="entry name" value="AAA"/>
    <property type="match status" value="1"/>
</dbReference>
<dbReference type="GO" id="GO:0051782">
    <property type="term" value="P:negative regulation of cell division"/>
    <property type="evidence" value="ECO:0007669"/>
    <property type="project" value="TreeGrafter"/>
</dbReference>
<proteinExistence type="predicted"/>
<dbReference type="OrthoDB" id="3448281at2"/>
<keyword evidence="6" id="KW-1185">Reference proteome</keyword>
<dbReference type="InterPro" id="IPR033756">
    <property type="entry name" value="YlxH/NBP35"/>
</dbReference>
<evidence type="ECO:0000259" key="4">
    <source>
        <dbReference type="SMART" id="SM00382"/>
    </source>
</evidence>
<dbReference type="InterPro" id="IPR027417">
    <property type="entry name" value="P-loop_NTPase"/>
</dbReference>
<dbReference type="SUPFAM" id="SSF52172">
    <property type="entry name" value="CheY-like"/>
    <property type="match status" value="1"/>
</dbReference>
<feature type="domain" description="AAA+ ATPase" evidence="4">
    <location>
        <begin position="140"/>
        <end position="385"/>
    </location>
</feature>
<dbReference type="Proteomes" id="UP000321571">
    <property type="component" value="Unassembled WGS sequence"/>
</dbReference>
<dbReference type="Gene3D" id="3.40.50.300">
    <property type="entry name" value="P-loop containing nucleotide triphosphate hydrolases"/>
    <property type="match status" value="1"/>
</dbReference>